<proteinExistence type="predicted"/>
<keyword evidence="1" id="KW-0812">Transmembrane</keyword>
<protein>
    <submittedName>
        <fullName evidence="2">Uncharacterized protein</fullName>
    </submittedName>
</protein>
<dbReference type="RefSeq" id="XP_029228889.1">
    <property type="nucleotide sequence ID" value="XM_029370988.1"/>
</dbReference>
<organism evidence="2 3">
    <name type="scientific">Trypanosoma conorhini</name>
    <dbReference type="NCBI Taxonomy" id="83891"/>
    <lineage>
        <taxon>Eukaryota</taxon>
        <taxon>Discoba</taxon>
        <taxon>Euglenozoa</taxon>
        <taxon>Kinetoplastea</taxon>
        <taxon>Metakinetoplastina</taxon>
        <taxon>Trypanosomatida</taxon>
        <taxon>Trypanosomatidae</taxon>
        <taxon>Trypanosoma</taxon>
    </lineage>
</organism>
<sequence length="245" mass="26924">MPRGLVGKGVVVGNTLLLLAELLQLLYWSCVLTLSLTLLMERDTCLVSPGRYAFYFIALRFPVLLRMLPRHYALLLTLKGEVFVFTAASCATYFPSATSALVDVHVAKVGGGVTTQLWKHALRDLLRQAFTSGLPGKVENTWTPPNYTQLVQNVLVSNVTTRVVSIDYGSSSLLLSLGLIDKLVVAAYFGLVLGVLFVPLRSFIFGAVPKRDLFLYKTLCGGTSTSIDVGARLQNDLRPEDRKRI</sequence>
<dbReference type="EMBL" id="MKKU01000201">
    <property type="protein sequence ID" value="RNF19567.1"/>
    <property type="molecule type" value="Genomic_DNA"/>
</dbReference>
<evidence type="ECO:0000313" key="3">
    <source>
        <dbReference type="Proteomes" id="UP000284403"/>
    </source>
</evidence>
<comment type="caution">
    <text evidence="2">The sequence shown here is derived from an EMBL/GenBank/DDBJ whole genome shotgun (WGS) entry which is preliminary data.</text>
</comment>
<dbReference type="OrthoDB" id="271587at2759"/>
<feature type="transmembrane region" description="Helical" evidence="1">
    <location>
        <begin position="183"/>
        <end position="208"/>
    </location>
</feature>
<keyword evidence="3" id="KW-1185">Reference proteome</keyword>
<dbReference type="Proteomes" id="UP000284403">
    <property type="component" value="Unassembled WGS sequence"/>
</dbReference>
<dbReference type="AlphaFoldDB" id="A0A422PPX3"/>
<reference evidence="2 3" key="1">
    <citation type="journal article" date="2018" name="BMC Genomics">
        <title>Genomic comparison of Trypanosoma conorhini and Trypanosoma rangeli to Trypanosoma cruzi strains of high and low virulence.</title>
        <authorList>
            <person name="Bradwell K.R."/>
            <person name="Koparde V.N."/>
            <person name="Matveyev A.V."/>
            <person name="Serrano M.G."/>
            <person name="Alves J.M."/>
            <person name="Parikh H."/>
            <person name="Huang B."/>
            <person name="Lee V."/>
            <person name="Espinosa-Alvarez O."/>
            <person name="Ortiz P.A."/>
            <person name="Costa-Martins A.G."/>
            <person name="Teixeira M.M."/>
            <person name="Buck G.A."/>
        </authorList>
    </citation>
    <scope>NUCLEOTIDE SEQUENCE [LARGE SCALE GENOMIC DNA]</scope>
    <source>
        <strain evidence="2 3">025E</strain>
    </source>
</reference>
<dbReference type="GeneID" id="40317686"/>
<gene>
    <name evidence="2" type="ORF">Tco025E_04075</name>
</gene>
<accession>A0A422PPX3</accession>
<keyword evidence="1" id="KW-1133">Transmembrane helix</keyword>
<keyword evidence="1" id="KW-0472">Membrane</keyword>
<evidence type="ECO:0000256" key="1">
    <source>
        <dbReference type="SAM" id="Phobius"/>
    </source>
</evidence>
<evidence type="ECO:0000313" key="2">
    <source>
        <dbReference type="EMBL" id="RNF19567.1"/>
    </source>
</evidence>
<name>A0A422PPX3_9TRYP</name>